<gene>
    <name evidence="3" type="ORF">BJ878DRAFT_541392</name>
</gene>
<evidence type="ECO:0000256" key="1">
    <source>
        <dbReference type="SAM" id="MobiDB-lite"/>
    </source>
</evidence>
<evidence type="ECO:0000313" key="4">
    <source>
        <dbReference type="Proteomes" id="UP000887226"/>
    </source>
</evidence>
<proteinExistence type="predicted"/>
<protein>
    <submittedName>
        <fullName evidence="3">Uncharacterized protein</fullName>
    </submittedName>
</protein>
<feature type="compositionally biased region" description="Polar residues" evidence="1">
    <location>
        <begin position="231"/>
        <end position="240"/>
    </location>
</feature>
<feature type="region of interest" description="Disordered" evidence="1">
    <location>
        <begin position="436"/>
        <end position="456"/>
    </location>
</feature>
<feature type="compositionally biased region" description="Polar residues" evidence="1">
    <location>
        <begin position="277"/>
        <end position="302"/>
    </location>
</feature>
<accession>A0A9P7Z4S4</accession>
<evidence type="ECO:0000256" key="2">
    <source>
        <dbReference type="SAM" id="Phobius"/>
    </source>
</evidence>
<feature type="compositionally biased region" description="Basic and acidic residues" evidence="1">
    <location>
        <begin position="305"/>
        <end position="320"/>
    </location>
</feature>
<organism evidence="3 4">
    <name type="scientific">Calycina marina</name>
    <dbReference type="NCBI Taxonomy" id="1763456"/>
    <lineage>
        <taxon>Eukaryota</taxon>
        <taxon>Fungi</taxon>
        <taxon>Dikarya</taxon>
        <taxon>Ascomycota</taxon>
        <taxon>Pezizomycotina</taxon>
        <taxon>Leotiomycetes</taxon>
        <taxon>Helotiales</taxon>
        <taxon>Pezizellaceae</taxon>
        <taxon>Calycina</taxon>
    </lineage>
</organism>
<feature type="compositionally biased region" description="Polar residues" evidence="1">
    <location>
        <begin position="248"/>
        <end position="268"/>
    </location>
</feature>
<dbReference type="OrthoDB" id="5361354at2759"/>
<name>A0A9P7Z4S4_9HELO</name>
<dbReference type="Proteomes" id="UP000887226">
    <property type="component" value="Unassembled WGS sequence"/>
</dbReference>
<keyword evidence="4" id="KW-1185">Reference proteome</keyword>
<sequence length="456" mass="49016">MAMLSRFSIFGIVVCSLIGLAIGVYIVYQNIERRRTKRTEQFAEKRIAAKKKERDQRRLQKGGMFGEPSPHGGSVVSLARSDSPATYALSPTASIVNWSQKQESLLNGLQASPSVVTMPTIPAAAKHRPPTLRLQPSEAELSGRKNHGSYIPPASPLSPLRAGSEKQATQTGWVSPTLDVQFTRESPSDSLATPPLTLVDAQNRHSISTAIALSTFDHGNTTKPSNDRFLSPSQATTPPTSILDLKNAGTQPLTTALTKGPAQTGQLQQPPPLASKWTVSATVERSRQSPTFSAFPFPQTSIDGEDNRPISRHNTRESPSPKKLPKNIQIPTASTPNSPYPSTSPLSYSSTIDEDGTPPMVRNSMLSKKTVSVYHSPSQLGFPGSPGLPPSSPSPRSTMISTMPKSSHLPRDPEVSVKRLASTSSINSASIFIMEDGKHGDISSNSSMYSLASDEK</sequence>
<keyword evidence="2" id="KW-1133">Transmembrane helix</keyword>
<feature type="compositionally biased region" description="Polar residues" evidence="1">
    <location>
        <begin position="364"/>
        <end position="375"/>
    </location>
</feature>
<reference evidence="3" key="1">
    <citation type="journal article" date="2021" name="IMA Fungus">
        <title>Genomic characterization of three marine fungi, including Emericellopsis atlantica sp. nov. with signatures of a generalist lifestyle and marine biomass degradation.</title>
        <authorList>
            <person name="Hagestad O.C."/>
            <person name="Hou L."/>
            <person name="Andersen J.H."/>
            <person name="Hansen E.H."/>
            <person name="Altermark B."/>
            <person name="Li C."/>
            <person name="Kuhnert E."/>
            <person name="Cox R.J."/>
            <person name="Crous P.W."/>
            <person name="Spatafora J.W."/>
            <person name="Lail K."/>
            <person name="Amirebrahimi M."/>
            <person name="Lipzen A."/>
            <person name="Pangilinan J."/>
            <person name="Andreopoulos W."/>
            <person name="Hayes R.D."/>
            <person name="Ng V."/>
            <person name="Grigoriev I.V."/>
            <person name="Jackson S.A."/>
            <person name="Sutton T.D.S."/>
            <person name="Dobson A.D.W."/>
            <person name="Rama T."/>
        </authorList>
    </citation>
    <scope>NUCLEOTIDE SEQUENCE</scope>
    <source>
        <strain evidence="3">TRa3180A</strain>
    </source>
</reference>
<feature type="region of interest" description="Disordered" evidence="1">
    <location>
        <begin position="216"/>
        <end position="414"/>
    </location>
</feature>
<keyword evidence="2" id="KW-0472">Membrane</keyword>
<feature type="compositionally biased region" description="Low complexity" evidence="1">
    <location>
        <begin position="376"/>
        <end position="385"/>
    </location>
</feature>
<feature type="compositionally biased region" description="Polar residues" evidence="1">
    <location>
        <begin position="166"/>
        <end position="175"/>
    </location>
</feature>
<feature type="compositionally biased region" description="Low complexity" evidence="1">
    <location>
        <begin position="331"/>
        <end position="351"/>
    </location>
</feature>
<feature type="transmembrane region" description="Helical" evidence="2">
    <location>
        <begin position="6"/>
        <end position="28"/>
    </location>
</feature>
<feature type="region of interest" description="Disordered" evidence="1">
    <location>
        <begin position="50"/>
        <end position="75"/>
    </location>
</feature>
<evidence type="ECO:0000313" key="3">
    <source>
        <dbReference type="EMBL" id="KAG9245347.1"/>
    </source>
</evidence>
<comment type="caution">
    <text evidence="3">The sequence shown here is derived from an EMBL/GenBank/DDBJ whole genome shotgun (WGS) entry which is preliminary data.</text>
</comment>
<dbReference type="AlphaFoldDB" id="A0A9P7Z4S4"/>
<feature type="region of interest" description="Disordered" evidence="1">
    <location>
        <begin position="141"/>
        <end position="175"/>
    </location>
</feature>
<dbReference type="EMBL" id="MU253852">
    <property type="protein sequence ID" value="KAG9245347.1"/>
    <property type="molecule type" value="Genomic_DNA"/>
</dbReference>
<keyword evidence="2" id="KW-0812">Transmembrane</keyword>